<evidence type="ECO:0000313" key="9">
    <source>
        <dbReference type="Proteomes" id="UP000245942"/>
    </source>
</evidence>
<evidence type="ECO:0000256" key="4">
    <source>
        <dbReference type="ARBA" id="ARBA00022490"/>
    </source>
</evidence>
<dbReference type="RefSeq" id="XP_025351299.1">
    <property type="nucleotide sequence ID" value="XM_025490573.1"/>
</dbReference>
<keyword evidence="5" id="KW-0560">Oxidoreductase</keyword>
<comment type="similarity">
    <text evidence="3">Belongs to the nitroreductase family.</text>
</comment>
<keyword evidence="6" id="KW-0539">Nucleus</keyword>
<dbReference type="SUPFAM" id="SSF55469">
    <property type="entry name" value="FMN-dependent nitroreductase-like"/>
    <property type="match status" value="1"/>
</dbReference>
<dbReference type="GO" id="GO:0005737">
    <property type="term" value="C:cytoplasm"/>
    <property type="evidence" value="ECO:0007669"/>
    <property type="project" value="UniProtKB-SubCell"/>
</dbReference>
<dbReference type="GeneID" id="37012307"/>
<evidence type="ECO:0000256" key="3">
    <source>
        <dbReference type="ARBA" id="ARBA00007118"/>
    </source>
</evidence>
<dbReference type="Gene3D" id="3.40.109.10">
    <property type="entry name" value="NADH Oxidase"/>
    <property type="match status" value="1"/>
</dbReference>
<dbReference type="CDD" id="cd02140">
    <property type="entry name" value="Frm2-like"/>
    <property type="match status" value="1"/>
</dbReference>
<protein>
    <submittedName>
        <fullName evidence="8">Putative nitroreductase</fullName>
    </submittedName>
</protein>
<dbReference type="PANTHER" id="PTHR43035">
    <property type="entry name" value="FATTY ACID REPRESSION MUTANT PROTEIN 2-RELATED"/>
    <property type="match status" value="1"/>
</dbReference>
<reference evidence="8 9" key="1">
    <citation type="journal article" date="2018" name="Mol. Biol. Evol.">
        <title>Broad Genomic Sampling Reveals a Smut Pathogenic Ancestry of the Fungal Clade Ustilaginomycotina.</title>
        <authorList>
            <person name="Kijpornyongpan T."/>
            <person name="Mondo S.J."/>
            <person name="Barry K."/>
            <person name="Sandor L."/>
            <person name="Lee J."/>
            <person name="Lipzen A."/>
            <person name="Pangilinan J."/>
            <person name="LaButti K."/>
            <person name="Hainaut M."/>
            <person name="Henrissat B."/>
            <person name="Grigoriev I.V."/>
            <person name="Spatafora J.W."/>
            <person name="Aime M.C."/>
        </authorList>
    </citation>
    <scope>NUCLEOTIDE SEQUENCE [LARGE SCALE GENOMIC DNA]</scope>
    <source>
        <strain evidence="8 9">MCA 4718</strain>
    </source>
</reference>
<evidence type="ECO:0000313" key="8">
    <source>
        <dbReference type="EMBL" id="PWN24139.1"/>
    </source>
</evidence>
<dbReference type="GO" id="GO:0016491">
    <property type="term" value="F:oxidoreductase activity"/>
    <property type="evidence" value="ECO:0007669"/>
    <property type="project" value="UniProtKB-KW"/>
</dbReference>
<dbReference type="InterPro" id="IPR033877">
    <property type="entry name" value="Frm2/Hbn1"/>
</dbReference>
<comment type="subcellular location">
    <subcellularLocation>
        <location evidence="2">Cytoplasm</location>
    </subcellularLocation>
    <subcellularLocation>
        <location evidence="1">Nucleus</location>
    </subcellularLocation>
</comment>
<dbReference type="Pfam" id="PF00881">
    <property type="entry name" value="Nitroreductase"/>
    <property type="match status" value="1"/>
</dbReference>
<dbReference type="EMBL" id="KZ819321">
    <property type="protein sequence ID" value="PWN24139.1"/>
    <property type="molecule type" value="Genomic_DNA"/>
</dbReference>
<dbReference type="InterPro" id="IPR000415">
    <property type="entry name" value="Nitroreductase-like"/>
</dbReference>
<evidence type="ECO:0000259" key="7">
    <source>
        <dbReference type="Pfam" id="PF00881"/>
    </source>
</evidence>
<dbReference type="OrthoDB" id="2138173at2759"/>
<organism evidence="8 9">
    <name type="scientific">Pseudomicrostroma glucosiphilum</name>
    <dbReference type="NCBI Taxonomy" id="1684307"/>
    <lineage>
        <taxon>Eukaryota</taxon>
        <taxon>Fungi</taxon>
        <taxon>Dikarya</taxon>
        <taxon>Basidiomycota</taxon>
        <taxon>Ustilaginomycotina</taxon>
        <taxon>Exobasidiomycetes</taxon>
        <taxon>Microstromatales</taxon>
        <taxon>Microstromatales incertae sedis</taxon>
        <taxon>Pseudomicrostroma</taxon>
    </lineage>
</organism>
<dbReference type="FunFam" id="3.40.109.10:FF:000001">
    <property type="entry name" value="Nitroreductase family"/>
    <property type="match status" value="1"/>
</dbReference>
<sequence length="207" mass="22938">MSATTSTVSNFVSALAARRSIYPLSKGAVIPDEKLIPLVQEIVKQSPSSFNSQSSRVVFLLGKDHDEYWNKIVYDAVKGVSPPDQFEGAAKRLAGFAGARLTILFYESETTVQEFQKKFAIYADRFPQWSEHASGMAQINVWTALANEGFGCNLQHYGNLTEETIASKWNLPKDWKLKAELVVGEKAGEAGEKGFMDDSERFKVFGA</sequence>
<keyword evidence="9" id="KW-1185">Reference proteome</keyword>
<keyword evidence="4" id="KW-0963">Cytoplasm</keyword>
<dbReference type="STRING" id="1684307.A0A316UFW4"/>
<dbReference type="GO" id="GO:0034599">
    <property type="term" value="P:cellular response to oxidative stress"/>
    <property type="evidence" value="ECO:0007669"/>
    <property type="project" value="InterPro"/>
</dbReference>
<gene>
    <name evidence="8" type="ORF">BCV69DRAFT_255074</name>
</gene>
<evidence type="ECO:0000256" key="6">
    <source>
        <dbReference type="ARBA" id="ARBA00023242"/>
    </source>
</evidence>
<evidence type="ECO:0000256" key="5">
    <source>
        <dbReference type="ARBA" id="ARBA00023002"/>
    </source>
</evidence>
<name>A0A316UFW4_9BASI</name>
<dbReference type="AlphaFoldDB" id="A0A316UFW4"/>
<dbReference type="GO" id="GO:0005634">
    <property type="term" value="C:nucleus"/>
    <property type="evidence" value="ECO:0007669"/>
    <property type="project" value="UniProtKB-SubCell"/>
</dbReference>
<accession>A0A316UFW4</accession>
<dbReference type="Proteomes" id="UP000245942">
    <property type="component" value="Unassembled WGS sequence"/>
</dbReference>
<evidence type="ECO:0000256" key="1">
    <source>
        <dbReference type="ARBA" id="ARBA00004123"/>
    </source>
</evidence>
<dbReference type="InterPro" id="IPR029479">
    <property type="entry name" value="Nitroreductase"/>
</dbReference>
<dbReference type="PANTHER" id="PTHR43035:SF1">
    <property type="entry name" value="FATTY ACID REPRESSION MUTANT PROTEIN 2-RELATED"/>
    <property type="match status" value="1"/>
</dbReference>
<proteinExistence type="inferred from homology"/>
<feature type="domain" description="Nitroreductase" evidence="7">
    <location>
        <begin position="16"/>
        <end position="184"/>
    </location>
</feature>
<evidence type="ECO:0000256" key="2">
    <source>
        <dbReference type="ARBA" id="ARBA00004496"/>
    </source>
</evidence>